<organism evidence="2 3">
    <name type="scientific">Roseiconus lacunae</name>
    <dbReference type="NCBI Taxonomy" id="2605694"/>
    <lineage>
        <taxon>Bacteria</taxon>
        <taxon>Pseudomonadati</taxon>
        <taxon>Planctomycetota</taxon>
        <taxon>Planctomycetia</taxon>
        <taxon>Pirellulales</taxon>
        <taxon>Pirellulaceae</taxon>
        <taxon>Roseiconus</taxon>
    </lineage>
</organism>
<dbReference type="EMBL" id="JASZZN010000029">
    <property type="protein sequence ID" value="MDM4018967.1"/>
    <property type="molecule type" value="Genomic_DNA"/>
</dbReference>
<protein>
    <submittedName>
        <fullName evidence="2">GIY-YIG nuclease family protein</fullName>
    </submittedName>
</protein>
<evidence type="ECO:0000259" key="1">
    <source>
        <dbReference type="SMART" id="SM00974"/>
    </source>
</evidence>
<dbReference type="RefSeq" id="WP_289166985.1">
    <property type="nucleotide sequence ID" value="NZ_JASZZN010000029.1"/>
</dbReference>
<reference evidence="2 3" key="1">
    <citation type="submission" date="2023-06" db="EMBL/GenBank/DDBJ databases">
        <title>Roseiconus lacunae JC819 isolated from Gulf of Mannar region, Tamil Nadu.</title>
        <authorList>
            <person name="Pk S."/>
            <person name="Ch S."/>
            <person name="Ch V.R."/>
        </authorList>
    </citation>
    <scope>NUCLEOTIDE SEQUENCE [LARGE SCALE GENOMIC DNA]</scope>
    <source>
        <strain evidence="2 3">JC819</strain>
    </source>
</reference>
<accession>A0ABT7PR35</accession>
<dbReference type="Pfam" id="PF13455">
    <property type="entry name" value="MUG113"/>
    <property type="match status" value="1"/>
</dbReference>
<feature type="domain" description="Bacteriophage T5 Orf172 DNA-binding" evidence="1">
    <location>
        <begin position="46"/>
        <end position="140"/>
    </location>
</feature>
<dbReference type="InterPro" id="IPR018306">
    <property type="entry name" value="Phage_T5_Orf172_DNA-bd"/>
</dbReference>
<evidence type="ECO:0000313" key="3">
    <source>
        <dbReference type="Proteomes" id="UP001239462"/>
    </source>
</evidence>
<evidence type="ECO:0000313" key="2">
    <source>
        <dbReference type="EMBL" id="MDM4018967.1"/>
    </source>
</evidence>
<name>A0ABT7PR35_9BACT</name>
<dbReference type="SMART" id="SM00974">
    <property type="entry name" value="T5orf172"/>
    <property type="match status" value="1"/>
</dbReference>
<keyword evidence="3" id="KW-1185">Reference proteome</keyword>
<gene>
    <name evidence="2" type="ORF">QTN89_26170</name>
</gene>
<sequence>MSPEPGIDDYYAGAGPLFLNLLDSVDTESETIYIARSLSDNEFVKANREDLHKIGVTGGAPVTRSAEAKKDPTYLLAEAELVATYKLANINRKALETLLHNFFAKARLDVALADRFGDKVCPREWFLVPLPVIAEVADRIKEGGIMRYRYDVLSASLVPRA</sequence>
<comment type="caution">
    <text evidence="2">The sequence shown here is derived from an EMBL/GenBank/DDBJ whole genome shotgun (WGS) entry which is preliminary data.</text>
</comment>
<proteinExistence type="predicted"/>
<dbReference type="Proteomes" id="UP001239462">
    <property type="component" value="Unassembled WGS sequence"/>
</dbReference>